<dbReference type="HOGENOM" id="CLU_301538_0_0_1"/>
<dbReference type="RefSeq" id="XP_009023253.1">
    <property type="nucleotide sequence ID" value="XM_009025005.1"/>
</dbReference>
<protein>
    <submittedName>
        <fullName evidence="1 2">Uncharacterized protein</fullName>
    </submittedName>
</protein>
<name>T1ETF6_HELRO</name>
<dbReference type="Proteomes" id="UP000015101">
    <property type="component" value="Unassembled WGS sequence"/>
</dbReference>
<keyword evidence="3" id="KW-1185">Reference proteome</keyword>
<sequence length="991" mass="112675">MAIFSSMNLENKGIKLFYITESLIKYAAPSWCSFVTQQQLQQLQSPIKKLVRLNYLPATYPTVTQMFNKLDSRLIKKDCVTNIVPSNHCSYTPFIKHESDCNYTAKDKTNIEKNYYQEKSAKLNTETELKCASSKFPPKNSCYGSSPNNCNKEITFTSNVSKLFFENVYGTRQNHFQNNLNKKTNDETLTNFQTISKVNKINTFCENSCKNSSSSVKQNNNINFDIEDSIPRNSSNLRCESKNIEVVSQISPILKHSLISSKNKECGVTTLENELCNGFMVNSCAVLKCSTSQLLPSVTNTSTNRLQTSSNDTNILKAKTKNVSCPLLGKPELNSTIQHLNFINSKNFDVYLNTSKNVSSSSNQISNVNLVSNIKTYECSLPTTLNLTTQNISTMTFTSTQVNLSNALLKSCILPSSSFFNFHLSNQRQKSVASLAKINCDLTPLNSNTNLPQTYTPPIRFNPELWHANSKSINYSDQNILSILKQTKAISDSTHNCESVGGIKGMSNLNDNFRFINRNQRKICLNGNNECKFVNDKISSNYFDFEKISKSLFQFDESKLLNKYRHNLSPHSHYNVSSKNDHHTATIFVKDFKNNFSDVIQNKNIDNASTNNTSVKNVRYACSCIEISQNKNSVLFNHHPSFAHASAEQSYQLLNENKFGAHSKMVMECENKKLFSKIEIAPCRSCLNVSDSNGEYKKKNILNWELNDYYEYVNSRNEFSKIFLSNNIPTNEIFNHCITKNYVRKNENEAVLPYFGVNKTKYNFRQDNFKPPRPEKLCNYENSFSYATSIYGNDANANIDQKTFNIERNNIGAQQLAYKETDHGSLQLSSSNNNFLCSSNNFVSYVNLSNQDLPINNFGKCSQMCSNPLHNKDNLNGVICNCTEFKNCYGNDLYRLNEPIDNRVANISNPIGMNNAVNFELVNAESLCVNNFASEKIDNNKIISRDYELKDQHRLNAPNCSIMPISNEAESFQQNKFREKICNFYPKSCMK</sequence>
<dbReference type="AlphaFoldDB" id="T1ETF6"/>
<dbReference type="GeneID" id="20199856"/>
<accession>T1ETF6</accession>
<proteinExistence type="predicted"/>
<gene>
    <name evidence="2" type="primary">20199856</name>
    <name evidence="1" type="ORF">HELRODRAFT_162960</name>
</gene>
<evidence type="ECO:0000313" key="3">
    <source>
        <dbReference type="Proteomes" id="UP000015101"/>
    </source>
</evidence>
<dbReference type="CTD" id="20199856"/>
<evidence type="ECO:0000313" key="1">
    <source>
        <dbReference type="EMBL" id="ESN99413.1"/>
    </source>
</evidence>
<dbReference type="EnsemblMetazoa" id="HelroT162960">
    <property type="protein sequence ID" value="HelroP162960"/>
    <property type="gene ID" value="HelroG162960"/>
</dbReference>
<reference evidence="3" key="1">
    <citation type="submission" date="2012-12" db="EMBL/GenBank/DDBJ databases">
        <authorList>
            <person name="Hellsten U."/>
            <person name="Grimwood J."/>
            <person name="Chapman J.A."/>
            <person name="Shapiro H."/>
            <person name="Aerts A."/>
            <person name="Otillar R.P."/>
            <person name="Terry A.Y."/>
            <person name="Boore J.L."/>
            <person name="Simakov O."/>
            <person name="Marletaz F."/>
            <person name="Cho S.-J."/>
            <person name="Edsinger-Gonzales E."/>
            <person name="Havlak P."/>
            <person name="Kuo D.-H."/>
            <person name="Larsson T."/>
            <person name="Lv J."/>
            <person name="Arendt D."/>
            <person name="Savage R."/>
            <person name="Osoegawa K."/>
            <person name="de Jong P."/>
            <person name="Lindberg D.R."/>
            <person name="Seaver E.C."/>
            <person name="Weisblat D.A."/>
            <person name="Putnam N.H."/>
            <person name="Grigoriev I.V."/>
            <person name="Rokhsar D.S."/>
        </authorList>
    </citation>
    <scope>NUCLEOTIDE SEQUENCE</scope>
</reference>
<dbReference type="KEGG" id="hro:HELRODRAFT_162960"/>
<reference evidence="1 3" key="2">
    <citation type="journal article" date="2013" name="Nature">
        <title>Insights into bilaterian evolution from three spiralian genomes.</title>
        <authorList>
            <person name="Simakov O."/>
            <person name="Marletaz F."/>
            <person name="Cho S.J."/>
            <person name="Edsinger-Gonzales E."/>
            <person name="Havlak P."/>
            <person name="Hellsten U."/>
            <person name="Kuo D.H."/>
            <person name="Larsson T."/>
            <person name="Lv J."/>
            <person name="Arendt D."/>
            <person name="Savage R."/>
            <person name="Osoegawa K."/>
            <person name="de Jong P."/>
            <person name="Grimwood J."/>
            <person name="Chapman J.A."/>
            <person name="Shapiro H."/>
            <person name="Aerts A."/>
            <person name="Otillar R.P."/>
            <person name="Terry A.Y."/>
            <person name="Boore J.L."/>
            <person name="Grigoriev I.V."/>
            <person name="Lindberg D.R."/>
            <person name="Seaver E.C."/>
            <person name="Weisblat D.A."/>
            <person name="Putnam N.H."/>
            <person name="Rokhsar D.S."/>
        </authorList>
    </citation>
    <scope>NUCLEOTIDE SEQUENCE</scope>
</reference>
<dbReference type="InParanoid" id="T1ETF6"/>
<reference evidence="2" key="3">
    <citation type="submission" date="2015-06" db="UniProtKB">
        <authorList>
            <consortium name="EnsemblMetazoa"/>
        </authorList>
    </citation>
    <scope>IDENTIFICATION</scope>
</reference>
<evidence type="ECO:0000313" key="2">
    <source>
        <dbReference type="EnsemblMetazoa" id="HelroP162960"/>
    </source>
</evidence>
<organism evidence="2 3">
    <name type="scientific">Helobdella robusta</name>
    <name type="common">Californian leech</name>
    <dbReference type="NCBI Taxonomy" id="6412"/>
    <lineage>
        <taxon>Eukaryota</taxon>
        <taxon>Metazoa</taxon>
        <taxon>Spiralia</taxon>
        <taxon>Lophotrochozoa</taxon>
        <taxon>Annelida</taxon>
        <taxon>Clitellata</taxon>
        <taxon>Hirudinea</taxon>
        <taxon>Rhynchobdellida</taxon>
        <taxon>Glossiphoniidae</taxon>
        <taxon>Helobdella</taxon>
    </lineage>
</organism>
<dbReference type="EMBL" id="AMQM01001238">
    <property type="status" value="NOT_ANNOTATED_CDS"/>
    <property type="molecule type" value="Genomic_DNA"/>
</dbReference>
<dbReference type="EMBL" id="KB097143">
    <property type="protein sequence ID" value="ESN99413.1"/>
    <property type="molecule type" value="Genomic_DNA"/>
</dbReference>